<dbReference type="RefSeq" id="WP_157309936.1">
    <property type="nucleotide sequence ID" value="NZ_WRXN01000028.1"/>
</dbReference>
<dbReference type="InterPro" id="IPR045741">
    <property type="entry name" value="PorV"/>
</dbReference>
<dbReference type="EMBL" id="WRXN01000028">
    <property type="protein sequence ID" value="MVT12520.1"/>
    <property type="molecule type" value="Genomic_DNA"/>
</dbReference>
<dbReference type="NCBIfam" id="NF033709">
    <property type="entry name" value="PorV_fam"/>
    <property type="match status" value="1"/>
</dbReference>
<dbReference type="InterPro" id="IPR047799">
    <property type="entry name" value="T9SS_OM_PorV"/>
</dbReference>
<keyword evidence="3" id="KW-1185">Reference proteome</keyword>
<reference evidence="2 3" key="1">
    <citation type="submission" date="2019-12" db="EMBL/GenBank/DDBJ databases">
        <title>Chitinophaga sp. strain ysch24 (GDMCC 1.1355), whole genome shotgun sequence.</title>
        <authorList>
            <person name="Zhang X."/>
        </authorList>
    </citation>
    <scope>NUCLEOTIDE SEQUENCE [LARGE SCALE GENOMIC DNA]</scope>
    <source>
        <strain evidence="3">ysch24</strain>
    </source>
</reference>
<feature type="domain" description="Type IX secretion system protein PorV" evidence="1">
    <location>
        <begin position="25"/>
        <end position="260"/>
    </location>
</feature>
<protein>
    <submittedName>
        <fullName evidence="2">Type IX secretion system outer membrane channel protein PorV</fullName>
    </submittedName>
</protein>
<dbReference type="Gene3D" id="2.40.160.60">
    <property type="entry name" value="Outer membrane protein transport protein (OMPP1/FadL/TodX)"/>
    <property type="match status" value="1"/>
</dbReference>
<comment type="caution">
    <text evidence="2">The sequence shown here is derived from an EMBL/GenBank/DDBJ whole genome shotgun (WGS) entry which is preliminary data.</text>
</comment>
<organism evidence="2 3">
    <name type="scientific">Chitinophaga tropicalis</name>
    <dbReference type="NCBI Taxonomy" id="2683588"/>
    <lineage>
        <taxon>Bacteria</taxon>
        <taxon>Pseudomonadati</taxon>
        <taxon>Bacteroidota</taxon>
        <taxon>Chitinophagia</taxon>
        <taxon>Chitinophagales</taxon>
        <taxon>Chitinophagaceae</taxon>
        <taxon>Chitinophaga</taxon>
    </lineage>
</organism>
<name>A0A7K1UE18_9BACT</name>
<dbReference type="NCBIfam" id="NF033710">
    <property type="entry name" value="T9SS_OM_PorV"/>
    <property type="match status" value="1"/>
</dbReference>
<sequence>MRTVVLIILVFACPQLVRGQNPAPALGFLQIEPDARGSALGLTGVATSADNFVFYNPAKLSMQPGQEYGISAGYVPYLSKLARGMGMAALQGFRRMDEQTSIGLDLRFFSLGEVQFKDETGYDIYAYNPSEWAIGLTYSRQLSEYSAIGITGRYINSRPAAGIEYQGQQIRTANAIAADIGFFYSSVGVSELAGYTGGIFRSGLSLSNLGTKIKYHEHGGSAYQPMTFRGGVSYTFASEAGEHQITITGELTKLLLPPPAVRDESGNVISGTDPESTNVPAAFFAGWSNTKSWGAGAGLEYLYRQQFYIRAGVHYESPDFSSKQLGTAGIGCQLGAFQCDLSYFTSIAQKANTQNYQAQTFKITVGLSFMSE</sequence>
<evidence type="ECO:0000313" key="3">
    <source>
        <dbReference type="Proteomes" id="UP000461730"/>
    </source>
</evidence>
<dbReference type="Pfam" id="PF19572">
    <property type="entry name" value="PorV"/>
    <property type="match status" value="1"/>
</dbReference>
<accession>A0A7K1UE18</accession>
<evidence type="ECO:0000259" key="1">
    <source>
        <dbReference type="Pfam" id="PF19572"/>
    </source>
</evidence>
<evidence type="ECO:0000313" key="2">
    <source>
        <dbReference type="EMBL" id="MVT12520.1"/>
    </source>
</evidence>
<dbReference type="Proteomes" id="UP000461730">
    <property type="component" value="Unassembled WGS sequence"/>
</dbReference>
<gene>
    <name evidence="2" type="primary">porV</name>
    <name evidence="2" type="ORF">GO493_29985</name>
</gene>
<proteinExistence type="predicted"/>
<dbReference type="AlphaFoldDB" id="A0A7K1UE18"/>